<keyword evidence="2" id="KW-1185">Reference proteome</keyword>
<dbReference type="EMBL" id="JAMGBA010000001">
    <property type="protein sequence ID" value="MCL6697555.1"/>
    <property type="molecule type" value="Genomic_DNA"/>
</dbReference>
<sequence length="103" mass="11254">MKGKPKSIGLIRRAAWPVLALLVVGTFAGHAVAGQNGLFAWRGYSQQLEARKAELAALEAERDGLRHKSALLDPRKADPDLADEMVRKDLGLVRTDEVVIPLE</sequence>
<dbReference type="InterPro" id="IPR007060">
    <property type="entry name" value="FtsL/DivIC"/>
</dbReference>
<evidence type="ECO:0000313" key="2">
    <source>
        <dbReference type="Proteomes" id="UP001203410"/>
    </source>
</evidence>
<evidence type="ECO:0000313" key="1">
    <source>
        <dbReference type="EMBL" id="MCL6697555.1"/>
    </source>
</evidence>
<name>A0ABT0RRC4_9SPHN</name>
<accession>A0ABT0RRC4</accession>
<comment type="caution">
    <text evidence="1">The sequence shown here is derived from an EMBL/GenBank/DDBJ whole genome shotgun (WGS) entry which is preliminary data.</text>
</comment>
<dbReference type="Pfam" id="PF04977">
    <property type="entry name" value="DivIC"/>
    <property type="match status" value="1"/>
</dbReference>
<organism evidence="1 2">
    <name type="scientific">Sphingomonas caseinilyticus</name>
    <dbReference type="NCBI Taxonomy" id="2908205"/>
    <lineage>
        <taxon>Bacteria</taxon>
        <taxon>Pseudomonadati</taxon>
        <taxon>Pseudomonadota</taxon>
        <taxon>Alphaproteobacteria</taxon>
        <taxon>Sphingomonadales</taxon>
        <taxon>Sphingomonadaceae</taxon>
        <taxon>Sphingomonas</taxon>
    </lineage>
</organism>
<reference evidence="1 2" key="1">
    <citation type="submission" date="2022-05" db="EMBL/GenBank/DDBJ databases">
        <authorList>
            <person name="Jo J.-H."/>
            <person name="Im W.-T."/>
        </authorList>
    </citation>
    <scope>NUCLEOTIDE SEQUENCE [LARGE SCALE GENOMIC DNA]</scope>
    <source>
        <strain evidence="1 2">NSE70-1</strain>
    </source>
</reference>
<protein>
    <submittedName>
        <fullName evidence="1">Septum formation initiator family protein</fullName>
    </submittedName>
</protein>
<gene>
    <name evidence="1" type="ORF">LZ496_01985</name>
</gene>
<dbReference type="RefSeq" id="WP_249902916.1">
    <property type="nucleotide sequence ID" value="NZ_JAMGBA010000001.1"/>
</dbReference>
<dbReference type="Proteomes" id="UP001203410">
    <property type="component" value="Unassembled WGS sequence"/>
</dbReference>
<proteinExistence type="predicted"/>